<dbReference type="InterPro" id="IPR000653">
    <property type="entry name" value="DegT/StrS_aminotransferase"/>
</dbReference>
<accession>A0ABV7V978</accession>
<evidence type="ECO:0000256" key="2">
    <source>
        <dbReference type="ARBA" id="ARBA00037999"/>
    </source>
</evidence>
<dbReference type="SUPFAM" id="SSF53383">
    <property type="entry name" value="PLP-dependent transferases"/>
    <property type="match status" value="1"/>
</dbReference>
<proteinExistence type="inferred from homology"/>
<protein>
    <submittedName>
        <fullName evidence="4">DegT/DnrJ/EryC1/StrS family aminotransferase</fullName>
    </submittedName>
</protein>
<dbReference type="GO" id="GO:0008483">
    <property type="term" value="F:transaminase activity"/>
    <property type="evidence" value="ECO:0007669"/>
    <property type="project" value="UniProtKB-KW"/>
</dbReference>
<dbReference type="InterPro" id="IPR015424">
    <property type="entry name" value="PyrdxlP-dep_Trfase"/>
</dbReference>
<dbReference type="EMBL" id="JBHRYE010000046">
    <property type="protein sequence ID" value="MFC3673507.1"/>
    <property type="molecule type" value="Genomic_DNA"/>
</dbReference>
<dbReference type="PANTHER" id="PTHR30244">
    <property type="entry name" value="TRANSAMINASE"/>
    <property type="match status" value="1"/>
</dbReference>
<gene>
    <name evidence="4" type="ORF">ACFOOT_18960</name>
</gene>
<sequence>MPSIPLIAPNPPRFSDLAAELAEIEARGIFSNGGPAVRAFEAEAVARLFGGQGDCLAVANATLGLILAIRHAAGRRLRPGALALVPAFTFAATAQAAAWAGLTPLIHDVDPHTWASDPLIEEQLLARHGDRIAAIVPYAAFGRSLDLERYAWLARRHGVAVVIDAAASLGSCDERGLNFGAGAPFAVVYSMHATKTFATAEGGLVYSGDKDLIAALRQMGNFGFGSARAAEVPGMNAKLSEVGGVLAMAKLGQLDVVCDHRATLAQAYRAALPRLGAGFAEQAPMAKGRQALQFWSMLLPPALAAHRADLIAALAAKGIGSGHYFAPHLGMQPWFQANALIEPVPVSDNLAARVLSLPITDGMTVADVETVVDHLVDALALLAPDGAVAAPAVLACSVHETVLIGGGPAGTAMLTAASKQNRLAALTEGLAVVEQGAALGRGELGGYAIRSDSTAETFLSAVQDNVHPELAALVDHPAGIAMAQHIGALGAPLVDAGDLLAVTGDRLRDVARAHGASILTGHTALHARRESDGRWRTTVRDGAGQTRELLSRNIVLATGGYQCQQAVQAAKLAGGALGDLAGDRLVLSDSFLRLGGLDALCKRLTDVRSPRIAIVGGSTSALASAVLLLKADPALALGAGAITLLHRRPLRPFYPSREAALAEGFTDFSDADICPVSGFVYRLAGFRLEARELVLRMLAVGGRVPEPRLALFQLDQHGDAEARAVLDAADVVIGATGYRPRALPLLDAQGAQIVLASDAPEPGELVDRHCRLRDAAGQVVPGAYGIGLAAGFVPWGALGGEPSFRGNANGLWLWQNNVGQMIVDAVLPAEPGAIRQAVA</sequence>
<organism evidence="4 5">
    <name type="scientific">Novosphingobium pokkalii</name>
    <dbReference type="NCBI Taxonomy" id="1770194"/>
    <lineage>
        <taxon>Bacteria</taxon>
        <taxon>Pseudomonadati</taxon>
        <taxon>Pseudomonadota</taxon>
        <taxon>Alphaproteobacteria</taxon>
        <taxon>Sphingomonadales</taxon>
        <taxon>Sphingomonadaceae</taxon>
        <taxon>Novosphingobium</taxon>
    </lineage>
</organism>
<dbReference type="InterPro" id="IPR036188">
    <property type="entry name" value="FAD/NAD-bd_sf"/>
</dbReference>
<dbReference type="PANTHER" id="PTHR30244:SF9">
    <property type="entry name" value="PROTEIN RV3402C"/>
    <property type="match status" value="1"/>
</dbReference>
<evidence type="ECO:0000256" key="1">
    <source>
        <dbReference type="ARBA" id="ARBA00022898"/>
    </source>
</evidence>
<evidence type="ECO:0000313" key="4">
    <source>
        <dbReference type="EMBL" id="MFC3673507.1"/>
    </source>
</evidence>
<comment type="similarity">
    <text evidence="2 3">Belongs to the DegT/DnrJ/EryC1 family.</text>
</comment>
<dbReference type="SUPFAM" id="SSF51905">
    <property type="entry name" value="FAD/NAD(P)-binding domain"/>
    <property type="match status" value="1"/>
</dbReference>
<dbReference type="Proteomes" id="UP001595683">
    <property type="component" value="Unassembled WGS sequence"/>
</dbReference>
<keyword evidence="4" id="KW-0032">Aminotransferase</keyword>
<reference evidence="5" key="1">
    <citation type="journal article" date="2019" name="Int. J. Syst. Evol. Microbiol.">
        <title>The Global Catalogue of Microorganisms (GCM) 10K type strain sequencing project: providing services to taxonomists for standard genome sequencing and annotation.</title>
        <authorList>
            <consortium name="The Broad Institute Genomics Platform"/>
            <consortium name="The Broad Institute Genome Sequencing Center for Infectious Disease"/>
            <person name="Wu L."/>
            <person name="Ma J."/>
        </authorList>
    </citation>
    <scope>NUCLEOTIDE SEQUENCE [LARGE SCALE GENOMIC DNA]</scope>
    <source>
        <strain evidence="5">KCTC 42224</strain>
    </source>
</reference>
<dbReference type="PRINTS" id="PR00368">
    <property type="entry name" value="FADPNR"/>
</dbReference>
<keyword evidence="5" id="KW-1185">Reference proteome</keyword>
<dbReference type="InterPro" id="IPR015421">
    <property type="entry name" value="PyrdxlP-dep_Trfase_major"/>
</dbReference>
<keyword evidence="4" id="KW-0808">Transferase</keyword>
<evidence type="ECO:0000256" key="3">
    <source>
        <dbReference type="RuleBase" id="RU004508"/>
    </source>
</evidence>
<keyword evidence="1 3" id="KW-0663">Pyridoxal phosphate</keyword>
<comment type="caution">
    <text evidence="4">The sequence shown here is derived from an EMBL/GenBank/DDBJ whole genome shotgun (WGS) entry which is preliminary data.</text>
</comment>
<dbReference type="RefSeq" id="WP_191325835.1">
    <property type="nucleotide sequence ID" value="NZ_BMZP01000023.1"/>
</dbReference>
<name>A0ABV7V978_9SPHN</name>
<dbReference type="Gene3D" id="3.40.640.10">
    <property type="entry name" value="Type I PLP-dependent aspartate aminotransferase-like (Major domain)"/>
    <property type="match status" value="1"/>
</dbReference>
<dbReference type="Pfam" id="PF01041">
    <property type="entry name" value="DegT_DnrJ_EryC1"/>
    <property type="match status" value="1"/>
</dbReference>
<evidence type="ECO:0000313" key="5">
    <source>
        <dbReference type="Proteomes" id="UP001595683"/>
    </source>
</evidence>
<dbReference type="Gene3D" id="3.50.50.60">
    <property type="entry name" value="FAD/NAD(P)-binding domain"/>
    <property type="match status" value="1"/>
</dbReference>